<evidence type="ECO:0000313" key="3">
    <source>
        <dbReference type="Proteomes" id="UP000004491"/>
    </source>
</evidence>
<gene>
    <name evidence="2" type="ORF">Rifp1Sym_cl00140</name>
</gene>
<dbReference type="EMBL" id="AFOC01000065">
    <property type="protein sequence ID" value="EGV50751.1"/>
    <property type="molecule type" value="Genomic_DNA"/>
</dbReference>
<proteinExistence type="predicted"/>
<evidence type="ECO:0000313" key="2">
    <source>
        <dbReference type="EMBL" id="EGV50751.1"/>
    </source>
</evidence>
<comment type="caution">
    <text evidence="2">The sequence shown here is derived from an EMBL/GenBank/DDBJ whole genome shotgun (WGS) entry which is preliminary data.</text>
</comment>
<accession>G2DF59</accession>
<organism evidence="2 3">
    <name type="scientific">endosymbiont of Riftia pachyptila</name>
    <name type="common">vent Ph05</name>
    <dbReference type="NCBI Taxonomy" id="1048808"/>
    <lineage>
        <taxon>Bacteria</taxon>
        <taxon>Pseudomonadati</taxon>
        <taxon>Pseudomonadota</taxon>
        <taxon>Gammaproteobacteria</taxon>
        <taxon>sulfur-oxidizing symbionts</taxon>
    </lineage>
</organism>
<name>G2DF59_9GAMM</name>
<dbReference type="Proteomes" id="UP000004491">
    <property type="component" value="Unassembled WGS sequence"/>
</dbReference>
<feature type="region of interest" description="Disordered" evidence="1">
    <location>
        <begin position="45"/>
        <end position="66"/>
    </location>
</feature>
<protein>
    <submittedName>
        <fullName evidence="2">Uncharacterized protein</fullName>
    </submittedName>
</protein>
<reference evidence="2" key="1">
    <citation type="journal article" date="2011" name="ISME J.">
        <title>The endosymbionts of the deep-sea tubeworms Riftia pachyptila and Tevnia jerichonana share an identical physiology as revealed by proteogenomic analyses.</title>
        <authorList>
            <person name="Gardebrecht A."/>
            <person name="Markert S."/>
            <person name="Felbeck H."/>
            <person name="Thuermer A."/>
            <person name="Albrecht D."/>
            <person name="Wollherr A."/>
            <person name="Kabisch J."/>
            <person name="Lehmann R."/>
            <person name="Daniel R."/>
            <person name="Liesegang H."/>
            <person name="Hecker M."/>
            <person name="Sievert S.M."/>
            <person name="Schweder T."/>
        </authorList>
    </citation>
    <scope>NUCLEOTIDE SEQUENCE [LARGE SCALE GENOMIC DNA]</scope>
</reference>
<keyword evidence="3" id="KW-1185">Reference proteome</keyword>
<sequence length="66" mass="7357">MPITSGCGITGAVNRSTTGRPAIQKNKGRFIHVWNLRHLPRLCRAPHRAPYSTGDERQPNPPRAGW</sequence>
<dbReference type="AlphaFoldDB" id="G2DF59"/>
<feature type="region of interest" description="Disordered" evidence="1">
    <location>
        <begin position="1"/>
        <end position="24"/>
    </location>
</feature>
<evidence type="ECO:0000256" key="1">
    <source>
        <dbReference type="SAM" id="MobiDB-lite"/>
    </source>
</evidence>